<feature type="transmembrane region" description="Helical" evidence="1">
    <location>
        <begin position="13"/>
        <end position="34"/>
    </location>
</feature>
<keyword evidence="1" id="KW-0472">Membrane</keyword>
<keyword evidence="3" id="KW-1185">Reference proteome</keyword>
<keyword evidence="1" id="KW-1133">Transmembrane helix</keyword>
<dbReference type="EMBL" id="JAGGLL010000016">
    <property type="protein sequence ID" value="MBP2022401.1"/>
    <property type="molecule type" value="Genomic_DNA"/>
</dbReference>
<accession>A0ABS4K546</accession>
<reference evidence="2 3" key="1">
    <citation type="submission" date="2021-03" db="EMBL/GenBank/DDBJ databases">
        <title>Genomic Encyclopedia of Type Strains, Phase IV (KMG-IV): sequencing the most valuable type-strain genomes for metagenomic binning, comparative biology and taxonomic classification.</title>
        <authorList>
            <person name="Goeker M."/>
        </authorList>
    </citation>
    <scope>NUCLEOTIDE SEQUENCE [LARGE SCALE GENOMIC DNA]</scope>
    <source>
        <strain evidence="2 3">DSM 28650</strain>
    </source>
</reference>
<organism evidence="2 3">
    <name type="scientific">Clostridium punense</name>
    <dbReference type="NCBI Taxonomy" id="1054297"/>
    <lineage>
        <taxon>Bacteria</taxon>
        <taxon>Bacillati</taxon>
        <taxon>Bacillota</taxon>
        <taxon>Clostridia</taxon>
        <taxon>Eubacteriales</taxon>
        <taxon>Clostridiaceae</taxon>
        <taxon>Clostridium</taxon>
    </lineage>
</organism>
<proteinExistence type="predicted"/>
<sequence>MSAILGNYSFIKMLNSAISIIALLGIISMTVKLFKGAFINHYSSESFWRNARIHFYGIAVLFICGFVLAGTFDNEGMIVDMKLVGKSLYNGLPYRDVILKKVMLNFKYLIVWLTSSAIFYFLYVKIAKKIRLEVEEIRRNVVHKRL</sequence>
<evidence type="ECO:0000313" key="2">
    <source>
        <dbReference type="EMBL" id="MBP2022401.1"/>
    </source>
</evidence>
<gene>
    <name evidence="2" type="ORF">J2Z44_002222</name>
</gene>
<name>A0ABS4K546_9CLOT</name>
<feature type="transmembrane region" description="Helical" evidence="1">
    <location>
        <begin position="106"/>
        <end position="123"/>
    </location>
</feature>
<dbReference type="Proteomes" id="UP001519308">
    <property type="component" value="Unassembled WGS sequence"/>
</dbReference>
<comment type="caution">
    <text evidence="2">The sequence shown here is derived from an EMBL/GenBank/DDBJ whole genome shotgun (WGS) entry which is preliminary data.</text>
</comment>
<protein>
    <submittedName>
        <fullName evidence="2">Uncharacterized protein</fullName>
    </submittedName>
</protein>
<dbReference type="RefSeq" id="WP_021281856.1">
    <property type="nucleotide sequence ID" value="NZ_JAGGLL010000016.1"/>
</dbReference>
<evidence type="ECO:0000256" key="1">
    <source>
        <dbReference type="SAM" id="Phobius"/>
    </source>
</evidence>
<feature type="transmembrane region" description="Helical" evidence="1">
    <location>
        <begin position="55"/>
        <end position="72"/>
    </location>
</feature>
<keyword evidence="1" id="KW-0812">Transmembrane</keyword>
<evidence type="ECO:0000313" key="3">
    <source>
        <dbReference type="Proteomes" id="UP001519308"/>
    </source>
</evidence>